<gene>
    <name evidence="4" type="ORF">GCM10010918_14320</name>
</gene>
<protein>
    <recommendedName>
        <fullName evidence="6">Lysozyme</fullName>
    </recommendedName>
</protein>
<evidence type="ECO:0008006" key="6">
    <source>
        <dbReference type="Google" id="ProtNLM"/>
    </source>
</evidence>
<keyword evidence="3" id="KW-0326">Glycosidase</keyword>
<dbReference type="RefSeq" id="WP_188888244.1">
    <property type="nucleotide sequence ID" value="NZ_BMHY01000002.1"/>
</dbReference>
<dbReference type="GO" id="GO:0016052">
    <property type="term" value="P:carbohydrate catabolic process"/>
    <property type="evidence" value="ECO:0007669"/>
    <property type="project" value="TreeGrafter"/>
</dbReference>
<dbReference type="AlphaFoldDB" id="A0A917LXD2"/>
<organism evidence="4 5">
    <name type="scientific">Paenibacillus radicis</name>
    <name type="common">ex Gao et al. 2016</name>
    <dbReference type="NCBI Taxonomy" id="1737354"/>
    <lineage>
        <taxon>Bacteria</taxon>
        <taxon>Bacillati</taxon>
        <taxon>Bacillota</taxon>
        <taxon>Bacilli</taxon>
        <taxon>Bacillales</taxon>
        <taxon>Paenibacillaceae</taxon>
        <taxon>Paenibacillus</taxon>
    </lineage>
</organism>
<dbReference type="PANTHER" id="PTHR34135:SF2">
    <property type="entry name" value="LYSOZYME"/>
    <property type="match status" value="1"/>
</dbReference>
<dbReference type="Proteomes" id="UP000600247">
    <property type="component" value="Unassembled WGS sequence"/>
</dbReference>
<name>A0A917LXD2_9BACL</name>
<dbReference type="Gene3D" id="3.20.20.80">
    <property type="entry name" value="Glycosidases"/>
    <property type="match status" value="1"/>
</dbReference>
<dbReference type="PANTHER" id="PTHR34135">
    <property type="entry name" value="LYSOZYME"/>
    <property type="match status" value="1"/>
</dbReference>
<dbReference type="SMART" id="SM00641">
    <property type="entry name" value="Glyco_25"/>
    <property type="match status" value="1"/>
</dbReference>
<dbReference type="GO" id="GO:0003796">
    <property type="term" value="F:lysozyme activity"/>
    <property type="evidence" value="ECO:0007669"/>
    <property type="project" value="InterPro"/>
</dbReference>
<evidence type="ECO:0000313" key="5">
    <source>
        <dbReference type="Proteomes" id="UP000600247"/>
    </source>
</evidence>
<reference evidence="4 5" key="1">
    <citation type="journal article" date="2014" name="Int. J. Syst. Evol. Microbiol.">
        <title>Complete genome sequence of Corynebacterium casei LMG S-19264T (=DSM 44701T), isolated from a smear-ripened cheese.</title>
        <authorList>
            <consortium name="US DOE Joint Genome Institute (JGI-PGF)"/>
            <person name="Walter F."/>
            <person name="Albersmeier A."/>
            <person name="Kalinowski J."/>
            <person name="Ruckert C."/>
        </authorList>
    </citation>
    <scope>NUCLEOTIDE SEQUENCE [LARGE SCALE GENOMIC DNA]</scope>
    <source>
        <strain evidence="4 5">CGMCC 1.15286</strain>
    </source>
</reference>
<dbReference type="Pfam" id="PF01183">
    <property type="entry name" value="Glyco_hydro_25"/>
    <property type="match status" value="1"/>
</dbReference>
<dbReference type="InterPro" id="IPR002053">
    <property type="entry name" value="Glyco_hydro_25"/>
</dbReference>
<dbReference type="GO" id="GO:0016998">
    <property type="term" value="P:cell wall macromolecule catabolic process"/>
    <property type="evidence" value="ECO:0007669"/>
    <property type="project" value="InterPro"/>
</dbReference>
<evidence type="ECO:0000256" key="1">
    <source>
        <dbReference type="ARBA" id="ARBA00010646"/>
    </source>
</evidence>
<comment type="caution">
    <text evidence="4">The sequence shown here is derived from an EMBL/GenBank/DDBJ whole genome shotgun (WGS) entry which is preliminary data.</text>
</comment>
<dbReference type="InterPro" id="IPR017853">
    <property type="entry name" value="GH"/>
</dbReference>
<evidence type="ECO:0000256" key="3">
    <source>
        <dbReference type="ARBA" id="ARBA00023295"/>
    </source>
</evidence>
<dbReference type="GO" id="GO:0009253">
    <property type="term" value="P:peptidoglycan catabolic process"/>
    <property type="evidence" value="ECO:0007669"/>
    <property type="project" value="InterPro"/>
</dbReference>
<dbReference type="SUPFAM" id="SSF51445">
    <property type="entry name" value="(Trans)glycosidases"/>
    <property type="match status" value="1"/>
</dbReference>
<accession>A0A917LXD2</accession>
<evidence type="ECO:0000256" key="2">
    <source>
        <dbReference type="ARBA" id="ARBA00022801"/>
    </source>
</evidence>
<sequence>MQARSGGNAQGIDVSRYQGTIDWKKTAADGISFAFAKASEGQFYRDPYFAGNVSGARAAGVMIGAYHFLNAASTDAAKKEAANFANAIATVGGIGQLDLPPVMDYENNPSKLSKSAINAVAKAFLTELERLTGVKPIIYTGNSFAANFDASLGGYELWVARYSTQPPSNVTAWSKWSFWQYSDGSTGGSRPSGGRKVAGISGPVDLNEYAGTVEELRAKYTDQEDEPMTEAEKQAFNELQTKVANLEKYVNISGNQTPPAWTKPALDAAMAAGVITSTNDKGQPEFVSIQMLYNAGLLNSELIAFFKAFNAKTRAAIEQLQKTGGK</sequence>
<dbReference type="InterPro" id="IPR018077">
    <property type="entry name" value="Glyco_hydro_fam25_subgr"/>
</dbReference>
<keyword evidence="5" id="KW-1185">Reference proteome</keyword>
<dbReference type="PROSITE" id="PS51904">
    <property type="entry name" value="GLYCOSYL_HYDROL_F25_2"/>
    <property type="match status" value="1"/>
</dbReference>
<evidence type="ECO:0000313" key="4">
    <source>
        <dbReference type="EMBL" id="GGG61862.1"/>
    </source>
</evidence>
<proteinExistence type="inferred from homology"/>
<comment type="similarity">
    <text evidence="1">Belongs to the glycosyl hydrolase 25 family.</text>
</comment>
<keyword evidence="2" id="KW-0378">Hydrolase</keyword>
<dbReference type="CDD" id="cd00599">
    <property type="entry name" value="GH25_muramidase"/>
    <property type="match status" value="1"/>
</dbReference>
<dbReference type="EMBL" id="BMHY01000002">
    <property type="protein sequence ID" value="GGG61862.1"/>
    <property type="molecule type" value="Genomic_DNA"/>
</dbReference>